<dbReference type="RefSeq" id="WP_091171407.1">
    <property type="nucleotide sequence ID" value="NZ_FNCG01000011.1"/>
</dbReference>
<keyword evidence="1" id="KW-1133">Transmembrane helix</keyword>
<keyword evidence="2" id="KW-0732">Signal</keyword>
<feature type="transmembrane region" description="Helical" evidence="1">
    <location>
        <begin position="35"/>
        <end position="56"/>
    </location>
</feature>
<dbReference type="Pfam" id="PF20077">
    <property type="entry name" value="CcmD_alt"/>
    <property type="match status" value="1"/>
</dbReference>
<reference evidence="4" key="1">
    <citation type="submission" date="2016-10" db="EMBL/GenBank/DDBJ databases">
        <authorList>
            <person name="Varghese N."/>
            <person name="Submissions S."/>
        </authorList>
    </citation>
    <scope>NUCLEOTIDE SEQUENCE [LARGE SCALE GENOMIC DNA]</scope>
    <source>
        <strain evidence="4">Gh-67</strain>
    </source>
</reference>
<sequence length="69" mass="7802">MKKLTLLLLLLTFCTAVFAQPGQQVEMADTLRQSGKIYVVVATISIIFVGLAIYLFTIDRRLKKVENEK</sequence>
<accession>A0A1G8E7P0</accession>
<dbReference type="STRING" id="551996.SAMN05192573_111140"/>
<dbReference type="AlphaFoldDB" id="A0A1G8E7P0"/>
<evidence type="ECO:0000256" key="1">
    <source>
        <dbReference type="SAM" id="Phobius"/>
    </source>
</evidence>
<keyword evidence="1" id="KW-0812">Transmembrane</keyword>
<organism evidence="3 4">
    <name type="scientific">Mucilaginibacter gossypii</name>
    <dbReference type="NCBI Taxonomy" id="551996"/>
    <lineage>
        <taxon>Bacteria</taxon>
        <taxon>Pseudomonadati</taxon>
        <taxon>Bacteroidota</taxon>
        <taxon>Sphingobacteriia</taxon>
        <taxon>Sphingobacteriales</taxon>
        <taxon>Sphingobacteriaceae</taxon>
        <taxon>Mucilaginibacter</taxon>
    </lineage>
</organism>
<evidence type="ECO:0000256" key="2">
    <source>
        <dbReference type="SAM" id="SignalP"/>
    </source>
</evidence>
<keyword evidence="1" id="KW-0472">Membrane</keyword>
<keyword evidence="4" id="KW-1185">Reference proteome</keyword>
<feature type="signal peptide" evidence="2">
    <location>
        <begin position="1"/>
        <end position="19"/>
    </location>
</feature>
<protein>
    <submittedName>
        <fullName evidence="3">CcmD family protein</fullName>
    </submittedName>
</protein>
<name>A0A1G8E7P0_9SPHI</name>
<proteinExistence type="predicted"/>
<evidence type="ECO:0000313" key="3">
    <source>
        <dbReference type="EMBL" id="SDH65976.1"/>
    </source>
</evidence>
<dbReference type="EMBL" id="FNCG01000011">
    <property type="protein sequence ID" value="SDH65976.1"/>
    <property type="molecule type" value="Genomic_DNA"/>
</dbReference>
<feature type="chain" id="PRO_5011472387" evidence="2">
    <location>
        <begin position="20"/>
        <end position="69"/>
    </location>
</feature>
<gene>
    <name evidence="3" type="ORF">SAMN05192573_111140</name>
</gene>
<evidence type="ECO:0000313" key="4">
    <source>
        <dbReference type="Proteomes" id="UP000199705"/>
    </source>
</evidence>
<dbReference type="Proteomes" id="UP000199705">
    <property type="component" value="Unassembled WGS sequence"/>
</dbReference>